<accession>A0AA39XEC1</accession>
<gene>
    <name evidence="2" type="ORF">B0T14DRAFT_31570</name>
</gene>
<dbReference type="EMBL" id="JAULSU010000001">
    <property type="protein sequence ID" value="KAK0632384.1"/>
    <property type="molecule type" value="Genomic_DNA"/>
</dbReference>
<feature type="chain" id="PRO_5041238436" description="Secreted protein" evidence="1">
    <location>
        <begin position="29"/>
        <end position="114"/>
    </location>
</feature>
<keyword evidence="1" id="KW-0732">Signal</keyword>
<sequence length="114" mass="12815">MRISWSCFSTLKFLPFFFCWTLAPSCLTLPHRSFLGGPSGGQGPKDAVDSVDNAMASSCVRHGSRCEMQAEQVLCWVRVAMVGVAQGGREVYKRRQTFILTHEQGWVARKRCKE</sequence>
<dbReference type="Proteomes" id="UP001175000">
    <property type="component" value="Unassembled WGS sequence"/>
</dbReference>
<keyword evidence="3" id="KW-1185">Reference proteome</keyword>
<evidence type="ECO:0000313" key="3">
    <source>
        <dbReference type="Proteomes" id="UP001175000"/>
    </source>
</evidence>
<evidence type="ECO:0000313" key="2">
    <source>
        <dbReference type="EMBL" id="KAK0632384.1"/>
    </source>
</evidence>
<name>A0AA39XEC1_9PEZI</name>
<dbReference type="AlphaFoldDB" id="A0AA39XEC1"/>
<feature type="signal peptide" evidence="1">
    <location>
        <begin position="1"/>
        <end position="28"/>
    </location>
</feature>
<reference evidence="2" key="1">
    <citation type="submission" date="2023-06" db="EMBL/GenBank/DDBJ databases">
        <title>Genome-scale phylogeny and comparative genomics of the fungal order Sordariales.</title>
        <authorList>
            <consortium name="Lawrence Berkeley National Laboratory"/>
            <person name="Hensen N."/>
            <person name="Bonometti L."/>
            <person name="Westerberg I."/>
            <person name="Brannstrom I.O."/>
            <person name="Guillou S."/>
            <person name="Cros-Aarteil S."/>
            <person name="Calhoun S."/>
            <person name="Haridas S."/>
            <person name="Kuo A."/>
            <person name="Mondo S."/>
            <person name="Pangilinan J."/>
            <person name="Riley R."/>
            <person name="Labutti K."/>
            <person name="Andreopoulos B."/>
            <person name="Lipzen A."/>
            <person name="Chen C."/>
            <person name="Yanf M."/>
            <person name="Daum C."/>
            <person name="Ng V."/>
            <person name="Clum A."/>
            <person name="Steindorff A."/>
            <person name="Ohm R."/>
            <person name="Martin F."/>
            <person name="Silar P."/>
            <person name="Natvig D."/>
            <person name="Lalanne C."/>
            <person name="Gautier V."/>
            <person name="Ament-Velasquez S.L."/>
            <person name="Kruys A."/>
            <person name="Hutchinson M.I."/>
            <person name="Powell A.J."/>
            <person name="Barry K."/>
            <person name="Miller A.N."/>
            <person name="Grigoriev I.V."/>
            <person name="Debuchy R."/>
            <person name="Gladieux P."/>
            <person name="Thoren M.H."/>
            <person name="Johannesson H."/>
        </authorList>
    </citation>
    <scope>NUCLEOTIDE SEQUENCE</scope>
    <source>
        <strain evidence="2">CBS 606.72</strain>
    </source>
</reference>
<protein>
    <recommendedName>
        <fullName evidence="4">Secreted protein</fullName>
    </recommendedName>
</protein>
<organism evidence="2 3">
    <name type="scientific">Immersiella caudata</name>
    <dbReference type="NCBI Taxonomy" id="314043"/>
    <lineage>
        <taxon>Eukaryota</taxon>
        <taxon>Fungi</taxon>
        <taxon>Dikarya</taxon>
        <taxon>Ascomycota</taxon>
        <taxon>Pezizomycotina</taxon>
        <taxon>Sordariomycetes</taxon>
        <taxon>Sordariomycetidae</taxon>
        <taxon>Sordariales</taxon>
        <taxon>Lasiosphaeriaceae</taxon>
        <taxon>Immersiella</taxon>
    </lineage>
</organism>
<proteinExistence type="predicted"/>
<evidence type="ECO:0008006" key="4">
    <source>
        <dbReference type="Google" id="ProtNLM"/>
    </source>
</evidence>
<evidence type="ECO:0000256" key="1">
    <source>
        <dbReference type="SAM" id="SignalP"/>
    </source>
</evidence>
<comment type="caution">
    <text evidence="2">The sequence shown here is derived from an EMBL/GenBank/DDBJ whole genome shotgun (WGS) entry which is preliminary data.</text>
</comment>